<dbReference type="GO" id="GO:0005783">
    <property type="term" value="C:endoplasmic reticulum"/>
    <property type="evidence" value="ECO:0007669"/>
    <property type="project" value="TreeGrafter"/>
</dbReference>
<reference evidence="3" key="2">
    <citation type="submission" date="2025-09" db="UniProtKB">
        <authorList>
            <consortium name="Ensembl"/>
        </authorList>
    </citation>
    <scope>IDENTIFICATION</scope>
</reference>
<feature type="compositionally biased region" description="Polar residues" evidence="1">
    <location>
        <begin position="199"/>
        <end position="217"/>
    </location>
</feature>
<dbReference type="Pfam" id="PF00079">
    <property type="entry name" value="Serpin"/>
    <property type="match status" value="1"/>
</dbReference>
<accession>A0A8C1KMB3</accession>
<protein>
    <submittedName>
        <fullName evidence="3">Serine (or cysteine) peptidase inhibitor, clade H, member 2</fullName>
    </submittedName>
</protein>
<sequence>MSKTCSSIHCPHVLRGIFLVAGIWDQDFYHENQDLRSFLGTKYTKVPMMHRSGVYHHYEDMENMVQVLELGLWEGKASMVLLLPFHVESLARLHCLLTQDRVEKWLGKLSSTSMALYLQRTKISRQLHLGAMLHLTSLELAPESGSKDSMHKDEDVQKPKIFYADHSFIILVRNNSTGALRMIGGLDQTDGPAFHDELQNQSTSPSGTDSQLKSQNG</sequence>
<dbReference type="AlphaFoldDB" id="A0A8C1KMB3"/>
<proteinExistence type="predicted"/>
<dbReference type="InterPro" id="IPR036186">
    <property type="entry name" value="Serpin_sf"/>
</dbReference>
<dbReference type="GO" id="GO:0030199">
    <property type="term" value="P:collagen fibril organization"/>
    <property type="evidence" value="ECO:0007669"/>
    <property type="project" value="TreeGrafter"/>
</dbReference>
<dbReference type="PANTHER" id="PTHR11461:SF290">
    <property type="entry name" value="SERINE (OR CYSTEINE) PEPTIDASE INHIBITOR, CLADE H, MEMBER 2"/>
    <property type="match status" value="1"/>
</dbReference>
<organism evidence="3 4">
    <name type="scientific">Cyprinus carpio</name>
    <name type="common">Common carp</name>
    <dbReference type="NCBI Taxonomy" id="7962"/>
    <lineage>
        <taxon>Eukaryota</taxon>
        <taxon>Metazoa</taxon>
        <taxon>Chordata</taxon>
        <taxon>Craniata</taxon>
        <taxon>Vertebrata</taxon>
        <taxon>Euteleostomi</taxon>
        <taxon>Actinopterygii</taxon>
        <taxon>Neopterygii</taxon>
        <taxon>Teleostei</taxon>
        <taxon>Ostariophysi</taxon>
        <taxon>Cypriniformes</taxon>
        <taxon>Cyprinidae</taxon>
        <taxon>Cyprininae</taxon>
        <taxon>Cyprinus</taxon>
    </lineage>
</organism>
<name>A0A8C1KMB3_CYPCA</name>
<dbReference type="Gene3D" id="2.30.39.10">
    <property type="entry name" value="Alpha-1-antitrypsin, domain 1"/>
    <property type="match status" value="2"/>
</dbReference>
<dbReference type="InterPro" id="IPR023796">
    <property type="entry name" value="Serpin_dom"/>
</dbReference>
<dbReference type="GO" id="GO:0005615">
    <property type="term" value="C:extracellular space"/>
    <property type="evidence" value="ECO:0007669"/>
    <property type="project" value="InterPro"/>
</dbReference>
<evidence type="ECO:0000259" key="2">
    <source>
        <dbReference type="Pfam" id="PF00079"/>
    </source>
</evidence>
<dbReference type="InterPro" id="IPR042185">
    <property type="entry name" value="Serpin_sf_2"/>
</dbReference>
<evidence type="ECO:0000256" key="1">
    <source>
        <dbReference type="SAM" id="MobiDB-lite"/>
    </source>
</evidence>
<evidence type="ECO:0000313" key="3">
    <source>
        <dbReference type="Ensembl" id="ENSCCRP00010049747.1"/>
    </source>
</evidence>
<dbReference type="GO" id="GO:0004867">
    <property type="term" value="F:serine-type endopeptidase inhibitor activity"/>
    <property type="evidence" value="ECO:0007669"/>
    <property type="project" value="InterPro"/>
</dbReference>
<evidence type="ECO:0000313" key="4">
    <source>
        <dbReference type="Proteomes" id="UP000694427"/>
    </source>
</evidence>
<keyword evidence="4" id="KW-1185">Reference proteome</keyword>
<dbReference type="InterPro" id="IPR000215">
    <property type="entry name" value="Serpin_fam"/>
</dbReference>
<dbReference type="Proteomes" id="UP000694427">
    <property type="component" value="Unplaced"/>
</dbReference>
<feature type="domain" description="Serpin" evidence="2">
    <location>
        <begin position="20"/>
        <end position="134"/>
    </location>
</feature>
<feature type="region of interest" description="Disordered" evidence="1">
    <location>
        <begin position="191"/>
        <end position="217"/>
    </location>
</feature>
<dbReference type="SUPFAM" id="SSF56574">
    <property type="entry name" value="Serpins"/>
    <property type="match status" value="1"/>
</dbReference>
<dbReference type="PANTHER" id="PTHR11461">
    <property type="entry name" value="SERINE PROTEASE INHIBITOR, SERPIN"/>
    <property type="match status" value="1"/>
</dbReference>
<reference evidence="3" key="1">
    <citation type="submission" date="2025-08" db="UniProtKB">
        <authorList>
            <consortium name="Ensembl"/>
        </authorList>
    </citation>
    <scope>IDENTIFICATION</scope>
</reference>
<dbReference type="Ensembl" id="ENSCCRT00010054525.1">
    <property type="protein sequence ID" value="ENSCCRP00010049747.1"/>
    <property type="gene ID" value="ENSCCRG00010021086.1"/>
</dbReference>